<sequence length="301" mass="33173">MGKPFLLCQPSSAQNDSFRLLSEAVASLDIAPSSFLTPLAFAPTTLAPIPTNDTIQALRVAAHAGDCDACASLKHLYCMLIPEGLLSNSTATAATATTSWSPSACTITTTPGTMTPPTVPTTLPLVTAPAQPVSEDQAILQACQAEFDALSRASSLREVIEQVEEGHVQQIRDKYGPHKGRQPHPLWENVKVTINRRERLHAQLMNEFAGDKVHFFDFFTRQPQDESGSSNGKRKASGESLFALRKVVEAIPRRDKDLRGERQRDVYRGDEGDFSEAKWQDCWGSMNSWEVWRAMGMEKID</sequence>
<evidence type="ECO:0000313" key="1">
    <source>
        <dbReference type="EMBL" id="KIK72566.1"/>
    </source>
</evidence>
<reference evidence="2" key="2">
    <citation type="submission" date="2015-01" db="EMBL/GenBank/DDBJ databases">
        <title>Evolutionary Origins and Diversification of the Mycorrhizal Mutualists.</title>
        <authorList>
            <consortium name="DOE Joint Genome Institute"/>
            <consortium name="Mycorrhizal Genomics Consortium"/>
            <person name="Kohler A."/>
            <person name="Kuo A."/>
            <person name="Nagy L.G."/>
            <person name="Floudas D."/>
            <person name="Copeland A."/>
            <person name="Barry K.W."/>
            <person name="Cichocki N."/>
            <person name="Veneault-Fourrey C."/>
            <person name="LaButti K."/>
            <person name="Lindquist E.A."/>
            <person name="Lipzen A."/>
            <person name="Lundell T."/>
            <person name="Morin E."/>
            <person name="Murat C."/>
            <person name="Riley R."/>
            <person name="Ohm R."/>
            <person name="Sun H."/>
            <person name="Tunlid A."/>
            <person name="Henrissat B."/>
            <person name="Grigoriev I.V."/>
            <person name="Hibbett D.S."/>
            <person name="Martin F."/>
        </authorList>
    </citation>
    <scope>NUCLEOTIDE SEQUENCE [LARGE SCALE GENOMIC DNA]</scope>
    <source>
        <strain evidence="2">Ve08.2h10</strain>
    </source>
</reference>
<dbReference type="Proteomes" id="UP000054538">
    <property type="component" value="Unassembled WGS sequence"/>
</dbReference>
<proteinExistence type="predicted"/>
<protein>
    <submittedName>
        <fullName evidence="1">Uncharacterized protein</fullName>
    </submittedName>
</protein>
<organism evidence="1 2">
    <name type="scientific">Paxillus rubicundulus Ve08.2h10</name>
    <dbReference type="NCBI Taxonomy" id="930991"/>
    <lineage>
        <taxon>Eukaryota</taxon>
        <taxon>Fungi</taxon>
        <taxon>Dikarya</taxon>
        <taxon>Basidiomycota</taxon>
        <taxon>Agaricomycotina</taxon>
        <taxon>Agaricomycetes</taxon>
        <taxon>Agaricomycetidae</taxon>
        <taxon>Boletales</taxon>
        <taxon>Paxilineae</taxon>
        <taxon>Paxillaceae</taxon>
        <taxon>Paxillus</taxon>
    </lineage>
</organism>
<accession>A0A0D0CP33</accession>
<dbReference type="AlphaFoldDB" id="A0A0D0CP33"/>
<name>A0A0D0CP33_9AGAM</name>
<reference evidence="1 2" key="1">
    <citation type="submission" date="2014-04" db="EMBL/GenBank/DDBJ databases">
        <authorList>
            <consortium name="DOE Joint Genome Institute"/>
            <person name="Kuo A."/>
            <person name="Kohler A."/>
            <person name="Jargeat P."/>
            <person name="Nagy L.G."/>
            <person name="Floudas D."/>
            <person name="Copeland A."/>
            <person name="Barry K.W."/>
            <person name="Cichocki N."/>
            <person name="Veneault-Fourrey C."/>
            <person name="LaButti K."/>
            <person name="Lindquist E.A."/>
            <person name="Lipzen A."/>
            <person name="Lundell T."/>
            <person name="Morin E."/>
            <person name="Murat C."/>
            <person name="Sun H."/>
            <person name="Tunlid A."/>
            <person name="Henrissat B."/>
            <person name="Grigoriev I.V."/>
            <person name="Hibbett D.S."/>
            <person name="Martin F."/>
            <person name="Nordberg H.P."/>
            <person name="Cantor M.N."/>
            <person name="Hua S.X."/>
        </authorList>
    </citation>
    <scope>NUCLEOTIDE SEQUENCE [LARGE SCALE GENOMIC DNA]</scope>
    <source>
        <strain evidence="1 2">Ve08.2h10</strain>
    </source>
</reference>
<dbReference type="EMBL" id="KN830688">
    <property type="protein sequence ID" value="KIK72566.1"/>
    <property type="molecule type" value="Genomic_DNA"/>
</dbReference>
<dbReference type="OrthoDB" id="2673180at2759"/>
<evidence type="ECO:0000313" key="2">
    <source>
        <dbReference type="Proteomes" id="UP000054538"/>
    </source>
</evidence>
<keyword evidence="2" id="KW-1185">Reference proteome</keyword>
<dbReference type="HOGENOM" id="CLU_059978_0_0_1"/>
<gene>
    <name evidence="1" type="ORF">PAXRUDRAFT_798286</name>
</gene>
<dbReference type="InParanoid" id="A0A0D0CP33"/>